<name>A0AAD6ZRA5_9AGAR</name>
<dbReference type="Proteomes" id="UP001218218">
    <property type="component" value="Unassembled WGS sequence"/>
</dbReference>
<comment type="caution">
    <text evidence="2">The sequence shown here is derived from an EMBL/GenBank/DDBJ whole genome shotgun (WGS) entry which is preliminary data.</text>
</comment>
<dbReference type="AlphaFoldDB" id="A0AAD6ZRA5"/>
<protein>
    <submittedName>
        <fullName evidence="2">Uncharacterized protein</fullName>
    </submittedName>
</protein>
<evidence type="ECO:0000313" key="2">
    <source>
        <dbReference type="EMBL" id="KAJ7334591.1"/>
    </source>
</evidence>
<keyword evidence="3" id="KW-1185">Reference proteome</keyword>
<evidence type="ECO:0000313" key="3">
    <source>
        <dbReference type="Proteomes" id="UP001218218"/>
    </source>
</evidence>
<gene>
    <name evidence="2" type="ORF">DFH08DRAFT_813667</name>
</gene>
<proteinExistence type="predicted"/>
<accession>A0AAD6ZRA5</accession>
<dbReference type="EMBL" id="JARIHO010000032">
    <property type="protein sequence ID" value="KAJ7334591.1"/>
    <property type="molecule type" value="Genomic_DNA"/>
</dbReference>
<sequence>MILLFLLSTIHIALAYTWAFITDRAQTGIYELFSLDNPLPVLYGPDDPAIVRRLGILIKIRYTLAKRHNCLSMLRDMGGPIGDQSFSLLSPMLARSASGKKIAKEIYGFDSYYGIAPTLIIVRVGLGVSTEDVDKSTLGGTTDQRGAITTMEFQVRAMGEEFRESLSDPKVG</sequence>
<feature type="signal peptide" evidence="1">
    <location>
        <begin position="1"/>
        <end position="15"/>
    </location>
</feature>
<evidence type="ECO:0000256" key="1">
    <source>
        <dbReference type="SAM" id="SignalP"/>
    </source>
</evidence>
<feature type="chain" id="PRO_5041898109" evidence="1">
    <location>
        <begin position="16"/>
        <end position="172"/>
    </location>
</feature>
<keyword evidence="1" id="KW-0732">Signal</keyword>
<reference evidence="2" key="1">
    <citation type="submission" date="2023-03" db="EMBL/GenBank/DDBJ databases">
        <title>Massive genome expansion in bonnet fungi (Mycena s.s.) driven by repeated elements and novel gene families across ecological guilds.</title>
        <authorList>
            <consortium name="Lawrence Berkeley National Laboratory"/>
            <person name="Harder C.B."/>
            <person name="Miyauchi S."/>
            <person name="Viragh M."/>
            <person name="Kuo A."/>
            <person name="Thoen E."/>
            <person name="Andreopoulos B."/>
            <person name="Lu D."/>
            <person name="Skrede I."/>
            <person name="Drula E."/>
            <person name="Henrissat B."/>
            <person name="Morin E."/>
            <person name="Kohler A."/>
            <person name="Barry K."/>
            <person name="LaButti K."/>
            <person name="Morin E."/>
            <person name="Salamov A."/>
            <person name="Lipzen A."/>
            <person name="Mereny Z."/>
            <person name="Hegedus B."/>
            <person name="Baldrian P."/>
            <person name="Stursova M."/>
            <person name="Weitz H."/>
            <person name="Taylor A."/>
            <person name="Grigoriev I.V."/>
            <person name="Nagy L.G."/>
            <person name="Martin F."/>
            <person name="Kauserud H."/>
        </authorList>
    </citation>
    <scope>NUCLEOTIDE SEQUENCE</scope>
    <source>
        <strain evidence="2">CBHHK002</strain>
    </source>
</reference>
<organism evidence="2 3">
    <name type="scientific">Mycena albidolilacea</name>
    <dbReference type="NCBI Taxonomy" id="1033008"/>
    <lineage>
        <taxon>Eukaryota</taxon>
        <taxon>Fungi</taxon>
        <taxon>Dikarya</taxon>
        <taxon>Basidiomycota</taxon>
        <taxon>Agaricomycotina</taxon>
        <taxon>Agaricomycetes</taxon>
        <taxon>Agaricomycetidae</taxon>
        <taxon>Agaricales</taxon>
        <taxon>Marasmiineae</taxon>
        <taxon>Mycenaceae</taxon>
        <taxon>Mycena</taxon>
    </lineage>
</organism>